<protein>
    <recommendedName>
        <fullName evidence="3">Mu-like prophage protein gp29</fullName>
    </recommendedName>
</protein>
<dbReference type="Proteomes" id="UP000029629">
    <property type="component" value="Unassembled WGS sequence"/>
</dbReference>
<dbReference type="Pfam" id="PF06074">
    <property type="entry name" value="Portal_Mu"/>
    <property type="match status" value="1"/>
</dbReference>
<gene>
    <name evidence="1" type="ORF">HMPREF2130_06610</name>
</gene>
<dbReference type="OrthoDB" id="9802690at2"/>
<dbReference type="InterPro" id="IPR009279">
    <property type="entry name" value="Portal_Mu"/>
</dbReference>
<dbReference type="EMBL" id="JRNI01000024">
    <property type="protein sequence ID" value="KGF30485.1"/>
    <property type="molecule type" value="Genomic_DNA"/>
</dbReference>
<organism evidence="1 2">
    <name type="scientific">Oligella urethralis DNF00040</name>
    <dbReference type="NCBI Taxonomy" id="1401065"/>
    <lineage>
        <taxon>Bacteria</taxon>
        <taxon>Pseudomonadati</taxon>
        <taxon>Pseudomonadota</taxon>
        <taxon>Betaproteobacteria</taxon>
        <taxon>Burkholderiales</taxon>
        <taxon>Alcaligenaceae</taxon>
        <taxon>Oligella</taxon>
    </lineage>
</organism>
<comment type="caution">
    <text evidence="1">The sequence shown here is derived from an EMBL/GenBank/DDBJ whole genome shotgun (WGS) entry which is preliminary data.</text>
</comment>
<reference evidence="1 2" key="1">
    <citation type="submission" date="2014-07" db="EMBL/GenBank/DDBJ databases">
        <authorList>
            <person name="McCorrison J."/>
            <person name="Sanka R."/>
            <person name="Torralba M."/>
            <person name="Gillis M."/>
            <person name="Haft D.H."/>
            <person name="Methe B."/>
            <person name="Sutton G."/>
            <person name="Nelson K.E."/>
        </authorList>
    </citation>
    <scope>NUCLEOTIDE SEQUENCE [LARGE SCALE GENOMIC DNA]</scope>
    <source>
        <strain evidence="1 2">DNF00040</strain>
    </source>
</reference>
<evidence type="ECO:0000313" key="2">
    <source>
        <dbReference type="Proteomes" id="UP000029629"/>
    </source>
</evidence>
<dbReference type="AlphaFoldDB" id="A0A095Z6Z3"/>
<keyword evidence="2" id="KW-1185">Reference proteome</keyword>
<evidence type="ECO:0000313" key="1">
    <source>
        <dbReference type="EMBL" id="KGF30485.1"/>
    </source>
</evidence>
<proteinExistence type="predicted"/>
<evidence type="ECO:0008006" key="3">
    <source>
        <dbReference type="Google" id="ProtNLM"/>
    </source>
</evidence>
<dbReference type="RefSeq" id="WP_036559300.1">
    <property type="nucleotide sequence ID" value="NZ_JRNI01000024.1"/>
</dbReference>
<dbReference type="eggNOG" id="COG4383">
    <property type="taxonomic scope" value="Bacteria"/>
</dbReference>
<name>A0A095Z6Z3_9BURK</name>
<accession>A0A095Z6Z3</accession>
<sequence>MAVNGIYVTPNQFVRFKRDLSKEIVTRARSADFYGFGNMPLPNPDKILRDLGVRNTVYKDLRSDAHVGGCIRRRKASVKALEWGIGKNSEHNQITQMLQDIFENLDVSRIIAEMMDAVFFGYKPLEVIWGKVGQYIMPLDIIGKPPEWFVYSEDNELRFLSKEFPIAGEPLPKRKFLVARQDPTYDNPYGFADLSMVFWPTSFKRGGLKFWLQFTEKYGTPWLIGKHPRSANDREANQLLDSLELMVQDAVAVVPDDSSVEIVEAAGKSSSSEVFNSLLRFCRSEVSIALLGQNQTTEENSNRASAEVGIGVTEDIRDGDTDIICEAFNQLIRWMVELNFNTDDYPKFTMWEKEQVDTVQAERDLKLSQTGVRFTKQYYTRVYDLEDGDLDDTPREVSNPYVAFAEEDEHGTIDQVELDNALNELVNGVQTPASQLLAPVFEKIKAGESADVLLGELADLYYTMGYEDLQERLARMMFVAKVWGRLNGND</sequence>